<feature type="transmembrane region" description="Helical" evidence="2">
    <location>
        <begin position="1552"/>
        <end position="1574"/>
    </location>
</feature>
<keyword evidence="2" id="KW-0472">Membrane</keyword>
<keyword evidence="3" id="KW-0732">Signal</keyword>
<feature type="region of interest" description="Disordered" evidence="1">
    <location>
        <begin position="1103"/>
        <end position="1146"/>
    </location>
</feature>
<evidence type="ECO:0000256" key="3">
    <source>
        <dbReference type="SAM" id="SignalP"/>
    </source>
</evidence>
<feature type="region of interest" description="Disordered" evidence="1">
    <location>
        <begin position="879"/>
        <end position="915"/>
    </location>
</feature>
<feature type="transmembrane region" description="Helical" evidence="2">
    <location>
        <begin position="930"/>
        <end position="952"/>
    </location>
</feature>
<dbReference type="VEuPathDB" id="CryptoDB:Cvel_25728"/>
<feature type="region of interest" description="Disordered" evidence="1">
    <location>
        <begin position="790"/>
        <end position="846"/>
    </location>
</feature>
<evidence type="ECO:0000256" key="2">
    <source>
        <dbReference type="SAM" id="Phobius"/>
    </source>
</evidence>
<keyword evidence="2" id="KW-1133">Transmembrane helix</keyword>
<feature type="region of interest" description="Disordered" evidence="1">
    <location>
        <begin position="1188"/>
        <end position="1210"/>
    </location>
</feature>
<feature type="compositionally biased region" description="Basic and acidic residues" evidence="1">
    <location>
        <begin position="1113"/>
        <end position="1134"/>
    </location>
</feature>
<evidence type="ECO:0000256" key="1">
    <source>
        <dbReference type="SAM" id="MobiDB-lite"/>
    </source>
</evidence>
<evidence type="ECO:0008006" key="5">
    <source>
        <dbReference type="Google" id="ProtNLM"/>
    </source>
</evidence>
<feature type="transmembrane region" description="Helical" evidence="2">
    <location>
        <begin position="1003"/>
        <end position="1023"/>
    </location>
</feature>
<organism evidence="4">
    <name type="scientific">Chromera velia CCMP2878</name>
    <dbReference type="NCBI Taxonomy" id="1169474"/>
    <lineage>
        <taxon>Eukaryota</taxon>
        <taxon>Sar</taxon>
        <taxon>Alveolata</taxon>
        <taxon>Colpodellida</taxon>
        <taxon>Chromeraceae</taxon>
        <taxon>Chromera</taxon>
    </lineage>
</organism>
<feature type="transmembrane region" description="Helical" evidence="2">
    <location>
        <begin position="972"/>
        <end position="994"/>
    </location>
</feature>
<feature type="transmembrane region" description="Helical" evidence="2">
    <location>
        <begin position="1512"/>
        <end position="1532"/>
    </location>
</feature>
<name>A0A0G4HB29_9ALVE</name>
<feature type="compositionally biased region" description="Polar residues" evidence="1">
    <location>
        <begin position="890"/>
        <end position="915"/>
    </location>
</feature>
<feature type="transmembrane region" description="Helical" evidence="2">
    <location>
        <begin position="644"/>
        <end position="664"/>
    </location>
</feature>
<feature type="compositionally biased region" description="Acidic residues" evidence="1">
    <location>
        <begin position="825"/>
        <end position="834"/>
    </location>
</feature>
<gene>
    <name evidence="4" type="ORF">Cvel_25728</name>
</gene>
<feature type="region of interest" description="Disordered" evidence="1">
    <location>
        <begin position="713"/>
        <end position="774"/>
    </location>
</feature>
<sequence length="1606" mass="177012">MRPFLPFEVFLAVGVCLVVGLVPPANPDRNGENRHGGFKEDGAVSTARFLQSGLCDVPLDLSVLNSSKLHHLMTRSSEEPLTVGVRPQAVLVQCPEGQDCAFKNSGVSDDSDQGWIWADKSDCRILLECNDGNLTVSSDADRDLPCSELCEVPVNFSEMNGSNLDPLMTRRSNESLTVGLVGQIVNLQCPEGYQCARWSTDVSWWQPWYENGGRWTFPRWSPGECRTWLQCVDGELRAPEATSEWSAKCVQEKCEVPVDVSVLNNSQLHPLLRIRSGEALAVDHGDSKWPQLQCPERYRCWYWDSWFDRWRWWRSCSMRFYCNDGQVMIGSQSKVTCRGIPPHDSIDKALDLTDSFSLQENKLVATVKDSFYGAVGNWLPTYCWGWNSGLWQESDLYYRFRIPFGAAIRIESPEVQDSEGPLRYVVASRPECAETNSWCKCHHSQLWLYEGRKFIHEQTKNIVFDDSDEKNPDGSVDVFVVMAAMRGRDVDSKESITFNVLMTGCLTDLSGAPIHSFCPECSTSLTVREDAPVVLSPPELPGGDTQMHSVGYECPQQEYCGRKYLAAVHGLPKFARVESDGCKMKMGCSFEGTFFTDNALGCIPELTEDPVDSPGNANDGEGGTQPSLSDEEQSESVDSSLVEIVSFLSVPLFVVLVLAAFCCFRFPSFFKAAKTAPMPGTEQQPSEVGEAEGNVDTLLPPTTTPLVLLTAHPHPKAVCETREEGEQEDDRERRRTRNWTEGGEEVSLSSAVRESPSTGAERESSRPCSLPFLPDSSPLISEVARFFLEDTPSDDPELPRRTFDENLPVTELEGVGAGKQSSGCTEEEEEEDETQSQRASVTERGHSCHRSVESVGLLHGKVSRRSFFFLRLELFSSPPDPQPDHSSFSTVSPTNGHEAQSLAQNKSAQSGTSSAEAKNRKTMVLHLDELPIITLLSSSFCYVIGVALLVFLGISSTLLQETAGGLNPLSGLIPLDLIALTLVLIVCQCVSLFFPPRCLVASSLAWVSVILATGFSALSAAFWKGYFRRGPWEGLLELLVSSLAYALLCYPSFVRRQLPRGFSRREAETLLRLHRKQSRGKVETEKGGGEELDQRPLKIQEEGGVKGGSVVEASHEQTRRGTEEADGIRRKEEAANTTKAGMGESDTTAPGAVTLSAEVLSAQTFGFSHLAFHSSECNELHRMWQHTKRRSRVGGRKTGDGTETTGESGNKMNRCRAAACGRALSLVVRFCLTSLGCCRLTFASPSRLESARLFLATVVGLSVLSISSTVAMGTGLLWWTVPSTALNYPSADVWSWGNCSTVSNDPEQFDCAIPGGTSVPAFLNGSSVLAMAPVTWASRVDFGGFVLVDMPAEVPAPHEGSEWGLVHPGESRKRHRLLLPTPNLSDLADGKALRRCDELTVEYFDWKTFLELNQPGLFEKGCGRGDLFSKVDFQPTAWCEKRGGEVLKEASAWDWAGQPHLLVCPVSQTDARPVFGWILLGLSPVILLNVVFMEKGLLNPRWADDSLRWASVVLVCVLLEVSLVFFAVRGYLRQRHDALSFLMGRDDANSSVIFAFVAGILILLVSWKVGRLAVSQRFKRVMKACKSMVCQKGADWQRCGVAGEKT</sequence>
<evidence type="ECO:0000313" key="4">
    <source>
        <dbReference type="EMBL" id="CEM41027.1"/>
    </source>
</evidence>
<feature type="region of interest" description="Disordered" evidence="1">
    <location>
        <begin position="606"/>
        <end position="635"/>
    </location>
</feature>
<dbReference type="EMBL" id="CDMZ01002155">
    <property type="protein sequence ID" value="CEM41027.1"/>
    <property type="molecule type" value="Genomic_DNA"/>
</dbReference>
<feature type="transmembrane region" description="Helical" evidence="2">
    <location>
        <begin position="1474"/>
        <end position="1492"/>
    </location>
</feature>
<accession>A0A0G4HB29</accession>
<reference evidence="4" key="1">
    <citation type="submission" date="2014-11" db="EMBL/GenBank/DDBJ databases">
        <authorList>
            <person name="Otto D Thomas"/>
            <person name="Naeem Raeece"/>
        </authorList>
    </citation>
    <scope>NUCLEOTIDE SEQUENCE</scope>
</reference>
<feature type="compositionally biased region" description="Polar residues" evidence="1">
    <location>
        <begin position="747"/>
        <end position="758"/>
    </location>
</feature>
<protein>
    <recommendedName>
        <fullName evidence="5">Sushi domain-containing protein</fullName>
    </recommendedName>
</protein>
<proteinExistence type="predicted"/>
<keyword evidence="2" id="KW-0812">Transmembrane</keyword>
<feature type="chain" id="PRO_5005191782" description="Sushi domain-containing protein" evidence="3">
    <location>
        <begin position="28"/>
        <end position="1606"/>
    </location>
</feature>
<feature type="region of interest" description="Disordered" evidence="1">
    <location>
        <begin position="675"/>
        <end position="701"/>
    </location>
</feature>
<feature type="signal peptide" evidence="3">
    <location>
        <begin position="1"/>
        <end position="27"/>
    </location>
</feature>